<dbReference type="InterPro" id="IPR036097">
    <property type="entry name" value="HisK_dim/P_sf"/>
</dbReference>
<evidence type="ECO:0000256" key="10">
    <source>
        <dbReference type="SAM" id="Phobius"/>
    </source>
</evidence>
<evidence type="ECO:0000256" key="6">
    <source>
        <dbReference type="ARBA" id="ARBA00022692"/>
    </source>
</evidence>
<keyword evidence="10" id="KW-0472">Membrane</keyword>
<dbReference type="EMBL" id="CP136511">
    <property type="protein sequence ID" value="WOD13538.1"/>
    <property type="molecule type" value="Genomic_DNA"/>
</dbReference>
<dbReference type="SUPFAM" id="SSF55874">
    <property type="entry name" value="ATPase domain of HSP90 chaperone/DNA topoisomerase II/histidine kinase"/>
    <property type="match status" value="1"/>
</dbReference>
<name>A0ABZ0EBD3_9BURK</name>
<keyword evidence="5" id="KW-0808">Transferase</keyword>
<dbReference type="Gene3D" id="6.10.340.10">
    <property type="match status" value="1"/>
</dbReference>
<dbReference type="CDD" id="cd06225">
    <property type="entry name" value="HAMP"/>
    <property type="match status" value="1"/>
</dbReference>
<keyword evidence="7 13" id="KW-0418">Kinase</keyword>
<accession>A0ABZ0EBD3</accession>
<dbReference type="Pfam" id="PF02518">
    <property type="entry name" value="HATPase_c"/>
    <property type="match status" value="1"/>
</dbReference>
<dbReference type="GO" id="GO:0016301">
    <property type="term" value="F:kinase activity"/>
    <property type="evidence" value="ECO:0007669"/>
    <property type="project" value="UniProtKB-KW"/>
</dbReference>
<protein>
    <recommendedName>
        <fullName evidence="3">histidine kinase</fullName>
        <ecNumber evidence="3">2.7.13.3</ecNumber>
    </recommendedName>
</protein>
<feature type="domain" description="Histidine kinase" evidence="11">
    <location>
        <begin position="246"/>
        <end position="456"/>
    </location>
</feature>
<dbReference type="SMART" id="SM00387">
    <property type="entry name" value="HATPase_c"/>
    <property type="match status" value="1"/>
</dbReference>
<dbReference type="PROSITE" id="PS50885">
    <property type="entry name" value="HAMP"/>
    <property type="match status" value="1"/>
</dbReference>
<dbReference type="PROSITE" id="PS50109">
    <property type="entry name" value="HIS_KIN"/>
    <property type="match status" value="1"/>
</dbReference>
<proteinExistence type="predicted"/>
<keyword evidence="14" id="KW-1185">Reference proteome</keyword>
<evidence type="ECO:0000256" key="2">
    <source>
        <dbReference type="ARBA" id="ARBA00004370"/>
    </source>
</evidence>
<dbReference type="SUPFAM" id="SSF158472">
    <property type="entry name" value="HAMP domain-like"/>
    <property type="match status" value="1"/>
</dbReference>
<dbReference type="InterPro" id="IPR036890">
    <property type="entry name" value="HATPase_C_sf"/>
</dbReference>
<dbReference type="PANTHER" id="PTHR45436">
    <property type="entry name" value="SENSOR HISTIDINE KINASE YKOH"/>
    <property type="match status" value="1"/>
</dbReference>
<keyword evidence="9" id="KW-0902">Two-component regulatory system</keyword>
<dbReference type="InterPro" id="IPR005467">
    <property type="entry name" value="His_kinase_dom"/>
</dbReference>
<dbReference type="InterPro" id="IPR003594">
    <property type="entry name" value="HATPase_dom"/>
</dbReference>
<dbReference type="Proteomes" id="UP001302652">
    <property type="component" value="Chromosome 3"/>
</dbReference>
<gene>
    <name evidence="13" type="ORF">RW095_05910</name>
</gene>
<evidence type="ECO:0000313" key="14">
    <source>
        <dbReference type="Proteomes" id="UP001302652"/>
    </source>
</evidence>
<evidence type="ECO:0000256" key="1">
    <source>
        <dbReference type="ARBA" id="ARBA00000085"/>
    </source>
</evidence>
<feature type="domain" description="HAMP" evidence="12">
    <location>
        <begin position="186"/>
        <end position="238"/>
    </location>
</feature>
<evidence type="ECO:0000259" key="12">
    <source>
        <dbReference type="PROSITE" id="PS50885"/>
    </source>
</evidence>
<keyword evidence="8 10" id="KW-1133">Transmembrane helix</keyword>
<evidence type="ECO:0000256" key="4">
    <source>
        <dbReference type="ARBA" id="ARBA00022553"/>
    </source>
</evidence>
<keyword evidence="6 10" id="KW-0812">Transmembrane</keyword>
<dbReference type="Pfam" id="PF00672">
    <property type="entry name" value="HAMP"/>
    <property type="match status" value="1"/>
</dbReference>
<comment type="subcellular location">
    <subcellularLocation>
        <location evidence="2">Membrane</location>
    </subcellularLocation>
</comment>
<sequence length="463" mass="51786">MTTEPRSSPGRRWHTASFRLLSAYGLMFAITVMTLLAVLSFVVTGEMERQNDIVMKWQLAYFDSLPHDEVAEAVQRRIEHERMHVDYYGLFTAQGKHIAGDVVRVPPEVPTDRRPVTLGHTLPVGEGLSAPVVRVMANRTSNGDILVVARDLTHIIRIRDDIVKTLIIAGVFCLIAGMTGGLVLSLRQARRVRDVRRVTQQIARGDLRQRLPVGGRDELDMLAHLVNHMLDEVERLMTEVKDACDGIAHDLRTPLAHVRTLLAHIDERARPRGDSALLDLLSRARTETDQLLERFRAMLRISEIGALQRRGGFAQMQLQDLVRDICELYEPLAETRSIALRVQTEPVKRIHGDRALLFEALSNLVDNAVKFTPDSGAVTVELRQTPRGPQAVVIDNGPGIPSAERGAVMQRFYRAEQTRHLAGSGLGLSVVCAVMRLHDFRLILEDATPGTRVTVECWPHTLV</sequence>
<dbReference type="InterPro" id="IPR003660">
    <property type="entry name" value="HAMP_dom"/>
</dbReference>
<organism evidence="13 14">
    <name type="scientific">Paraburkholderia kirstenboschensis</name>
    <dbReference type="NCBI Taxonomy" id="1245436"/>
    <lineage>
        <taxon>Bacteria</taxon>
        <taxon>Pseudomonadati</taxon>
        <taxon>Pseudomonadota</taxon>
        <taxon>Betaproteobacteria</taxon>
        <taxon>Burkholderiales</taxon>
        <taxon>Burkholderiaceae</taxon>
        <taxon>Paraburkholderia</taxon>
    </lineage>
</organism>
<evidence type="ECO:0000256" key="8">
    <source>
        <dbReference type="ARBA" id="ARBA00022989"/>
    </source>
</evidence>
<dbReference type="RefSeq" id="WP_317015092.1">
    <property type="nucleotide sequence ID" value="NZ_CP136511.1"/>
</dbReference>
<evidence type="ECO:0000313" key="13">
    <source>
        <dbReference type="EMBL" id="WOD13538.1"/>
    </source>
</evidence>
<evidence type="ECO:0000259" key="11">
    <source>
        <dbReference type="PROSITE" id="PS50109"/>
    </source>
</evidence>
<reference evidence="13 14" key="1">
    <citation type="submission" date="2023-10" db="EMBL/GenBank/DDBJ databases">
        <title>Surface-active antibiotics is a multifunctional adaptation for post-fire microbes.</title>
        <authorList>
            <person name="Liu M.D."/>
            <person name="Du Y."/>
            <person name="Koupaei S.K."/>
            <person name="Kim N.R."/>
            <person name="Zhang W."/>
            <person name="Traxler M.F."/>
        </authorList>
    </citation>
    <scope>NUCLEOTIDE SEQUENCE [LARGE SCALE GENOMIC DNA]</scope>
    <source>
        <strain evidence="13 14">F3</strain>
    </source>
</reference>
<dbReference type="CDD" id="cd00082">
    <property type="entry name" value="HisKA"/>
    <property type="match status" value="1"/>
</dbReference>
<dbReference type="EC" id="2.7.13.3" evidence="3"/>
<dbReference type="SMART" id="SM00304">
    <property type="entry name" value="HAMP"/>
    <property type="match status" value="1"/>
</dbReference>
<dbReference type="InterPro" id="IPR050428">
    <property type="entry name" value="TCS_sensor_his_kinase"/>
</dbReference>
<dbReference type="InterPro" id="IPR003661">
    <property type="entry name" value="HisK_dim/P_dom"/>
</dbReference>
<evidence type="ECO:0000256" key="5">
    <source>
        <dbReference type="ARBA" id="ARBA00022679"/>
    </source>
</evidence>
<evidence type="ECO:0000256" key="9">
    <source>
        <dbReference type="ARBA" id="ARBA00023012"/>
    </source>
</evidence>
<dbReference type="SUPFAM" id="SSF47384">
    <property type="entry name" value="Homodimeric domain of signal transducing histidine kinase"/>
    <property type="match status" value="1"/>
</dbReference>
<dbReference type="Gene3D" id="3.30.565.10">
    <property type="entry name" value="Histidine kinase-like ATPase, C-terminal domain"/>
    <property type="match status" value="1"/>
</dbReference>
<feature type="transmembrane region" description="Helical" evidence="10">
    <location>
        <begin position="21"/>
        <end position="43"/>
    </location>
</feature>
<evidence type="ECO:0000256" key="3">
    <source>
        <dbReference type="ARBA" id="ARBA00012438"/>
    </source>
</evidence>
<comment type="catalytic activity">
    <reaction evidence="1">
        <text>ATP + protein L-histidine = ADP + protein N-phospho-L-histidine.</text>
        <dbReference type="EC" id="2.7.13.3"/>
    </reaction>
</comment>
<feature type="transmembrane region" description="Helical" evidence="10">
    <location>
        <begin position="166"/>
        <end position="186"/>
    </location>
</feature>
<keyword evidence="4" id="KW-0597">Phosphoprotein</keyword>
<dbReference type="PANTHER" id="PTHR45436:SF8">
    <property type="entry name" value="HISTIDINE KINASE"/>
    <property type="match status" value="1"/>
</dbReference>
<evidence type="ECO:0000256" key="7">
    <source>
        <dbReference type="ARBA" id="ARBA00022777"/>
    </source>
</evidence>